<sequence>MRIIKFVLLLTCLMAGTALAQENPSVDVVLSQDNAQQGDVVDAAIYVRNGVNVGGVDVGIAVDETCLRITERQPGDYLPTSDEEGAFSAFAELNEHDTRLASALTDRTKYVNGDGIFYSVPLEVTCEQGTASVDVTYAQVSSYVDPSAEIIEVVSYDLEDGTLSATGAQLQIGDGSSSEVTVAPPEQATVAADSTVEATQPAPTQPAEDTQNNALWLGALLLVIVGLVGLVGLFFFTRRSR</sequence>
<dbReference type="InterPro" id="IPR008965">
    <property type="entry name" value="CBM2/CBM3_carb-bd_dom_sf"/>
</dbReference>
<protein>
    <recommendedName>
        <fullName evidence="3">Cohesin domain-containing protein</fullName>
    </recommendedName>
</protein>
<dbReference type="KEGG" id="pmet:G4Y79_16740"/>
<keyword evidence="1" id="KW-0472">Membrane</keyword>
<dbReference type="RefSeq" id="WP_195169409.1">
    <property type="nucleotide sequence ID" value="NZ_CP062983.1"/>
</dbReference>
<keyword evidence="1" id="KW-0812">Transmembrane</keyword>
<dbReference type="GO" id="GO:0000272">
    <property type="term" value="P:polysaccharide catabolic process"/>
    <property type="evidence" value="ECO:0007669"/>
    <property type="project" value="InterPro"/>
</dbReference>
<keyword evidence="1" id="KW-1133">Transmembrane helix</keyword>
<dbReference type="SUPFAM" id="SSF49384">
    <property type="entry name" value="Carbohydrate-binding domain"/>
    <property type="match status" value="1"/>
</dbReference>
<dbReference type="EMBL" id="CP062983">
    <property type="protein sequence ID" value="QPC81336.1"/>
    <property type="molecule type" value="Genomic_DNA"/>
</dbReference>
<evidence type="ECO:0000259" key="3">
    <source>
        <dbReference type="Pfam" id="PF00963"/>
    </source>
</evidence>
<feature type="signal peptide" evidence="2">
    <location>
        <begin position="1"/>
        <end position="20"/>
    </location>
</feature>
<dbReference type="InterPro" id="IPR002102">
    <property type="entry name" value="Cohesin_dom"/>
</dbReference>
<feature type="transmembrane region" description="Helical" evidence="1">
    <location>
        <begin position="214"/>
        <end position="236"/>
    </location>
</feature>
<gene>
    <name evidence="4" type="ORF">G4Y79_16740</name>
</gene>
<dbReference type="GO" id="GO:0030246">
    <property type="term" value="F:carbohydrate binding"/>
    <property type="evidence" value="ECO:0007669"/>
    <property type="project" value="InterPro"/>
</dbReference>
<dbReference type="Gene3D" id="2.60.40.680">
    <property type="match status" value="1"/>
</dbReference>
<evidence type="ECO:0000256" key="2">
    <source>
        <dbReference type="SAM" id="SignalP"/>
    </source>
</evidence>
<feature type="domain" description="Cohesin" evidence="3">
    <location>
        <begin position="28"/>
        <end position="152"/>
    </location>
</feature>
<dbReference type="AlphaFoldDB" id="A0A7S8E6M1"/>
<reference evidence="4 5" key="1">
    <citation type="submission" date="2020-02" db="EMBL/GenBank/DDBJ databases">
        <authorList>
            <person name="Zheng R.K."/>
            <person name="Sun C.M."/>
        </authorList>
    </citation>
    <scope>NUCLEOTIDE SEQUENCE [LARGE SCALE GENOMIC DNA]</scope>
    <source>
        <strain evidence="5">rifampicinis</strain>
    </source>
</reference>
<name>A0A7S8E6M1_9CHLR</name>
<evidence type="ECO:0000256" key="1">
    <source>
        <dbReference type="SAM" id="Phobius"/>
    </source>
</evidence>
<dbReference type="Proteomes" id="UP000594468">
    <property type="component" value="Chromosome"/>
</dbReference>
<organism evidence="4 5">
    <name type="scientific">Phototrophicus methaneseepsis</name>
    <dbReference type="NCBI Taxonomy" id="2710758"/>
    <lineage>
        <taxon>Bacteria</taxon>
        <taxon>Bacillati</taxon>
        <taxon>Chloroflexota</taxon>
        <taxon>Candidatus Thermofontia</taxon>
        <taxon>Phototrophicales</taxon>
        <taxon>Phototrophicaceae</taxon>
        <taxon>Phototrophicus</taxon>
    </lineage>
</organism>
<proteinExistence type="predicted"/>
<evidence type="ECO:0000313" key="5">
    <source>
        <dbReference type="Proteomes" id="UP000594468"/>
    </source>
</evidence>
<feature type="chain" id="PRO_5032619583" description="Cohesin domain-containing protein" evidence="2">
    <location>
        <begin position="21"/>
        <end position="241"/>
    </location>
</feature>
<keyword evidence="5" id="KW-1185">Reference proteome</keyword>
<accession>A0A7S8E6M1</accession>
<evidence type="ECO:0000313" key="4">
    <source>
        <dbReference type="EMBL" id="QPC81336.1"/>
    </source>
</evidence>
<keyword evidence="2" id="KW-0732">Signal</keyword>
<dbReference type="Pfam" id="PF00963">
    <property type="entry name" value="Cohesin"/>
    <property type="match status" value="1"/>
</dbReference>